<proteinExistence type="predicted"/>
<feature type="chain" id="PRO_5015468641" evidence="1">
    <location>
        <begin position="24"/>
        <end position="79"/>
    </location>
</feature>
<protein>
    <submittedName>
        <fullName evidence="2">Uncharacterized protein</fullName>
    </submittedName>
</protein>
<dbReference type="RefSeq" id="WP_107955172.1">
    <property type="nucleotide sequence ID" value="NZ_QAYE01000008.1"/>
</dbReference>
<dbReference type="Proteomes" id="UP000244013">
    <property type="component" value="Unassembled WGS sequence"/>
</dbReference>
<keyword evidence="1" id="KW-0732">Signal</keyword>
<evidence type="ECO:0000313" key="3">
    <source>
        <dbReference type="Proteomes" id="UP000244013"/>
    </source>
</evidence>
<reference evidence="2 3" key="1">
    <citation type="submission" date="2018-04" db="EMBL/GenBank/DDBJ databases">
        <title>Genomic Encyclopedia of Type Strains, Phase III (KMG-III): the genomes of soil and plant-associated and newly described type strains.</title>
        <authorList>
            <person name="Whitman W."/>
        </authorList>
    </citation>
    <scope>NUCLEOTIDE SEQUENCE [LARGE SCALE GENOMIC DNA]</scope>
    <source>
        <strain evidence="2 3">MA-olki</strain>
    </source>
</reference>
<gene>
    <name evidence="2" type="ORF">C8J25_10882</name>
</gene>
<organism evidence="2 3">
    <name type="scientific">Sphingomonas faeni</name>
    <dbReference type="NCBI Taxonomy" id="185950"/>
    <lineage>
        <taxon>Bacteria</taxon>
        <taxon>Pseudomonadati</taxon>
        <taxon>Pseudomonadota</taxon>
        <taxon>Alphaproteobacteria</taxon>
        <taxon>Sphingomonadales</taxon>
        <taxon>Sphingomonadaceae</taxon>
        <taxon>Sphingomonas</taxon>
    </lineage>
</organism>
<dbReference type="EMBL" id="QAYE01000008">
    <property type="protein sequence ID" value="PTW44992.1"/>
    <property type="molecule type" value="Genomic_DNA"/>
</dbReference>
<dbReference type="OrthoDB" id="7585703at2"/>
<dbReference type="GeneID" id="91006993"/>
<sequence>MKLFTIAAAGLVALTGLAPVGIAAEASAQRTVVHERTVVRHDDRRPGYRRHVVRTRQVCRNVYRNHHRQRVCRTVRYNR</sequence>
<accession>A0A2T5U0G0</accession>
<feature type="signal peptide" evidence="1">
    <location>
        <begin position="1"/>
        <end position="23"/>
    </location>
</feature>
<evidence type="ECO:0000313" key="2">
    <source>
        <dbReference type="EMBL" id="PTW44992.1"/>
    </source>
</evidence>
<dbReference type="AlphaFoldDB" id="A0A2T5U0G0"/>
<evidence type="ECO:0000256" key="1">
    <source>
        <dbReference type="SAM" id="SignalP"/>
    </source>
</evidence>
<name>A0A2T5U0G0_9SPHN</name>
<comment type="caution">
    <text evidence="2">The sequence shown here is derived from an EMBL/GenBank/DDBJ whole genome shotgun (WGS) entry which is preliminary data.</text>
</comment>